<dbReference type="KEGG" id="msh:LI98_29620"/>
<dbReference type="EMBL" id="LR589656">
    <property type="protein sequence ID" value="VTP10583.1"/>
    <property type="molecule type" value="Genomic_DNA"/>
</dbReference>
<protein>
    <submittedName>
        <fullName evidence="2">Putative PPE family immunogenic protein PPE68</fullName>
    </submittedName>
</protein>
<reference evidence="2" key="1">
    <citation type="submission" date="2019-05" db="EMBL/GenBank/DDBJ databases">
        <authorList>
            <person name="Naeem R."/>
            <person name="Antony C."/>
            <person name="Guan Q."/>
        </authorList>
    </citation>
    <scope>NUCLEOTIDE SEQUENCE</scope>
    <source>
        <strain evidence="2">1</strain>
    </source>
</reference>
<proteinExistence type="predicted"/>
<name>A0A653FLK2_MYCSM</name>
<feature type="compositionally biased region" description="Gly residues" evidence="1">
    <location>
        <begin position="334"/>
        <end position="345"/>
    </location>
</feature>
<gene>
    <name evidence="2" type="ORF">BIN_B_04925</name>
</gene>
<dbReference type="RefSeq" id="WP_011730954.1">
    <property type="nucleotide sequence ID" value="NZ_CP009495.1"/>
</dbReference>
<sequence>MGIMPDSSPFGSQTVMGPAWPNVDEEQLTAAAASYEKLATTISGNIVPQQTNQLMKLTEVWQGAGSLAASGEATTMIAGHEANAAQAQAIAAQLTQMAAAVVKTKMAVNAAAQEVQHEVEALQALPFGNKQELIESRIKMGLSQNIATVTASTTELASALGTTANIPQMTTPPTAQAQQAVQKGADQGAQMAMQMASQLPQMLGQLPQMLGQVPQQLAQPLQQLTQPLQQLTSMLGSVGKGGTGAGPSPFSAFSNHPLAGGSGPSSGAGLVKAAGMPGGGGGVGAQTPVLSKLVGTAPVSVDPGATAGGAVVGGVAPVAAGAMGGGMGGPMGMMGGPRGGGGGGTAASLAVPAPLEHEIDEVDDDDDW</sequence>
<dbReference type="OMA" id="HECELIA"/>
<dbReference type="KEGG" id="msn:LI99_29615"/>
<evidence type="ECO:0000256" key="1">
    <source>
        <dbReference type="SAM" id="MobiDB-lite"/>
    </source>
</evidence>
<feature type="region of interest" description="Disordered" evidence="1">
    <location>
        <begin position="334"/>
        <end position="368"/>
    </location>
</feature>
<organism evidence="2">
    <name type="scientific">Mycolicibacterium smegmatis</name>
    <name type="common">Mycobacterium smegmatis</name>
    <dbReference type="NCBI Taxonomy" id="1772"/>
    <lineage>
        <taxon>Bacteria</taxon>
        <taxon>Bacillati</taxon>
        <taxon>Actinomycetota</taxon>
        <taxon>Actinomycetes</taxon>
        <taxon>Mycobacteriales</taxon>
        <taxon>Mycobacteriaceae</taxon>
        <taxon>Mycolicibacterium</taxon>
    </lineage>
</organism>
<feature type="region of interest" description="Disordered" evidence="1">
    <location>
        <begin position="240"/>
        <end position="264"/>
    </location>
</feature>
<dbReference type="GeneID" id="93460622"/>
<dbReference type="AlphaFoldDB" id="A0A653FLK2"/>
<evidence type="ECO:0000313" key="2">
    <source>
        <dbReference type="EMBL" id="VTP10583.1"/>
    </source>
</evidence>
<feature type="compositionally biased region" description="Acidic residues" evidence="1">
    <location>
        <begin position="358"/>
        <end position="368"/>
    </location>
</feature>
<accession>A0A653FLK2</accession>